<dbReference type="Proteomes" id="UP001595953">
    <property type="component" value="Unassembled WGS sequence"/>
</dbReference>
<reference evidence="3" key="1">
    <citation type="journal article" date="2019" name="Int. J. Syst. Evol. Microbiol.">
        <title>The Global Catalogue of Microorganisms (GCM) 10K type strain sequencing project: providing services to taxonomists for standard genome sequencing and annotation.</title>
        <authorList>
            <consortium name="The Broad Institute Genomics Platform"/>
            <consortium name="The Broad Institute Genome Sequencing Center for Infectious Disease"/>
            <person name="Wu L."/>
            <person name="Ma J."/>
        </authorList>
    </citation>
    <scope>NUCLEOTIDE SEQUENCE [LARGE SCALE GENOMIC DNA]</scope>
    <source>
        <strain evidence="3">CCUG 63682</strain>
    </source>
</reference>
<evidence type="ECO:0000313" key="2">
    <source>
        <dbReference type="EMBL" id="MFC4720992.1"/>
    </source>
</evidence>
<keyword evidence="1" id="KW-0472">Membrane</keyword>
<comment type="caution">
    <text evidence="2">The sequence shown here is derived from an EMBL/GenBank/DDBJ whole genome shotgun (WGS) entry which is preliminary data.</text>
</comment>
<organism evidence="2 3">
    <name type="scientific">Geojedonia litorea</name>
    <dbReference type="NCBI Taxonomy" id="1268269"/>
    <lineage>
        <taxon>Bacteria</taxon>
        <taxon>Pseudomonadati</taxon>
        <taxon>Bacteroidota</taxon>
        <taxon>Flavobacteriia</taxon>
        <taxon>Flavobacteriales</taxon>
        <taxon>Flavobacteriaceae</taxon>
        <taxon>Geojedonia</taxon>
    </lineage>
</organism>
<evidence type="ECO:0008006" key="4">
    <source>
        <dbReference type="Google" id="ProtNLM"/>
    </source>
</evidence>
<accession>A0ABV9MYC9</accession>
<evidence type="ECO:0000256" key="1">
    <source>
        <dbReference type="SAM" id="Phobius"/>
    </source>
</evidence>
<keyword evidence="1" id="KW-0812">Transmembrane</keyword>
<evidence type="ECO:0000313" key="3">
    <source>
        <dbReference type="Proteomes" id="UP001595953"/>
    </source>
</evidence>
<keyword evidence="3" id="KW-1185">Reference proteome</keyword>
<dbReference type="RefSeq" id="WP_387960263.1">
    <property type="nucleotide sequence ID" value="NZ_JBHSGP010000004.1"/>
</dbReference>
<gene>
    <name evidence="2" type="ORF">ACFO5O_01560</name>
</gene>
<feature type="transmembrane region" description="Helical" evidence="1">
    <location>
        <begin position="94"/>
        <end position="115"/>
    </location>
</feature>
<name>A0ABV9MYC9_9FLAO</name>
<sequence length="242" mass="28416">MRYPLGILCFCLFLLFTNEWQMLAFNSFQQPPSERQFEADFKERYTGRKYNYEGKEVVNNELNPVNGEASKYQNVDPNLKEDNNYNESSFDLSLLNYLFILALVLAVIYLVYILFNDGTSGLFSSRRSQKLASFGDISVDSIEHIDVQALINEAESKNDYRLAIRYYYLLVLKTLSLKNYIKLEDDKTNAEYLNEIAQTHFSQGFAYTSYLYNYIWYGEFPLNNQQYAIAKQRFTNLLKDVK</sequence>
<keyword evidence="1" id="KW-1133">Transmembrane helix</keyword>
<dbReference type="EMBL" id="JBHSGP010000004">
    <property type="protein sequence ID" value="MFC4720992.1"/>
    <property type="molecule type" value="Genomic_DNA"/>
</dbReference>
<protein>
    <recommendedName>
        <fullName evidence="4">DUF4129 domain-containing protein</fullName>
    </recommendedName>
</protein>
<proteinExistence type="predicted"/>